<evidence type="ECO:0000313" key="3">
    <source>
        <dbReference type="Proteomes" id="UP001433268"/>
    </source>
</evidence>
<evidence type="ECO:0000313" key="2">
    <source>
        <dbReference type="EMBL" id="KAK8065047.1"/>
    </source>
</evidence>
<feature type="compositionally biased region" description="Gly residues" evidence="1">
    <location>
        <begin position="292"/>
        <end position="309"/>
    </location>
</feature>
<feature type="compositionally biased region" description="Low complexity" evidence="1">
    <location>
        <begin position="310"/>
        <end position="333"/>
    </location>
</feature>
<proteinExistence type="predicted"/>
<evidence type="ECO:0000256" key="1">
    <source>
        <dbReference type="SAM" id="MobiDB-lite"/>
    </source>
</evidence>
<dbReference type="EMBL" id="JAQQWN010000009">
    <property type="protein sequence ID" value="KAK8065047.1"/>
    <property type="molecule type" value="Genomic_DNA"/>
</dbReference>
<feature type="region of interest" description="Disordered" evidence="1">
    <location>
        <begin position="45"/>
        <end position="83"/>
    </location>
</feature>
<reference evidence="2 3" key="1">
    <citation type="submission" date="2023-01" db="EMBL/GenBank/DDBJ databases">
        <title>Analysis of 21 Apiospora genomes using comparative genomics revels a genus with tremendous synthesis potential of carbohydrate active enzymes and secondary metabolites.</title>
        <authorList>
            <person name="Sorensen T."/>
        </authorList>
    </citation>
    <scope>NUCLEOTIDE SEQUENCE [LARGE SCALE GENOMIC DNA]</scope>
    <source>
        <strain evidence="2 3">CBS 114990</strain>
    </source>
</reference>
<feature type="region of interest" description="Disordered" evidence="1">
    <location>
        <begin position="292"/>
        <end position="343"/>
    </location>
</feature>
<feature type="compositionally biased region" description="Basic and acidic residues" evidence="1">
    <location>
        <begin position="334"/>
        <end position="343"/>
    </location>
</feature>
<dbReference type="RefSeq" id="XP_066661801.1">
    <property type="nucleotide sequence ID" value="XM_066816109.1"/>
</dbReference>
<dbReference type="GeneID" id="92049169"/>
<name>A0ABR1V282_9PEZI</name>
<sequence>MAAPGDDAATMVAAIAAALPQKPSNPQGALEGSTGSPQIKLEPALDTVTSSASDVAAPSPMSHSSSHRALRNGPSPQKGSGQDRFRQMITGQAVGKALPLGPPTMYPQLPGLNAQGAQVAAYYPGLGLVKAADTGRTASSMPAPPKNAAGVNLSVNNGNNGTNGSGGAGSSIFHNIKNGGVASHTHTATLSLECQARRFNPQFKEWGKDGMYYAKVKLLDHIIHDGRPHETTTEAKQAVAKQAIAWIRAHMPKDATQSRTAAAAAIVKQEHASRGQSSNGFYYDTGAGNGNTNGNGTGTGNGGSGGGLGASHYSPSSRGRSSRTAAEGRAAAADNKKGSGDDHRELLERIRSLYGHTRGPSEAVLGDPAAARAFLEGFALGDRLRESAGRAERQRSRSPKGARDDRDRRSGRDYYRERSAARRADRK</sequence>
<accession>A0ABR1V282</accession>
<organism evidence="2 3">
    <name type="scientific">Apiospora hydei</name>
    <dbReference type="NCBI Taxonomy" id="1337664"/>
    <lineage>
        <taxon>Eukaryota</taxon>
        <taxon>Fungi</taxon>
        <taxon>Dikarya</taxon>
        <taxon>Ascomycota</taxon>
        <taxon>Pezizomycotina</taxon>
        <taxon>Sordariomycetes</taxon>
        <taxon>Xylariomycetidae</taxon>
        <taxon>Amphisphaeriales</taxon>
        <taxon>Apiosporaceae</taxon>
        <taxon>Apiospora</taxon>
    </lineage>
</organism>
<protein>
    <submittedName>
        <fullName evidence="2">Uncharacterized protein</fullName>
    </submittedName>
</protein>
<gene>
    <name evidence="2" type="ORF">PG997_011794</name>
</gene>
<keyword evidence="3" id="KW-1185">Reference proteome</keyword>
<feature type="region of interest" description="Disordered" evidence="1">
    <location>
        <begin position="384"/>
        <end position="427"/>
    </location>
</feature>
<comment type="caution">
    <text evidence="2">The sequence shown here is derived from an EMBL/GenBank/DDBJ whole genome shotgun (WGS) entry which is preliminary data.</text>
</comment>
<dbReference type="Proteomes" id="UP001433268">
    <property type="component" value="Unassembled WGS sequence"/>
</dbReference>